<keyword evidence="15" id="KW-0282">Flagellum</keyword>
<feature type="compositionally biased region" description="Polar residues" evidence="11">
    <location>
        <begin position="298"/>
        <end position="312"/>
    </location>
</feature>
<dbReference type="Gene3D" id="3.30.300.30">
    <property type="match status" value="1"/>
</dbReference>
<feature type="domain" description="Flagellar M-ring N-terminal" evidence="13">
    <location>
        <begin position="46"/>
        <end position="218"/>
    </location>
</feature>
<keyword evidence="10" id="KW-0175">Coiled coil</keyword>
<dbReference type="GO" id="GO:0009431">
    <property type="term" value="C:bacterial-type flagellum basal body, MS ring"/>
    <property type="evidence" value="ECO:0007669"/>
    <property type="project" value="InterPro"/>
</dbReference>
<dbReference type="PRINTS" id="PR01009">
    <property type="entry name" value="FLGMRINGFLIF"/>
</dbReference>
<dbReference type="InterPro" id="IPR006182">
    <property type="entry name" value="FliF_N_dom"/>
</dbReference>
<evidence type="ECO:0000256" key="7">
    <source>
        <dbReference type="ARBA" id="ARBA00023136"/>
    </source>
</evidence>
<comment type="caution">
    <text evidence="15">The sequence shown here is derived from an EMBL/GenBank/DDBJ whole genome shotgun (WGS) entry which is preliminary data.</text>
</comment>
<dbReference type="PIRSF" id="PIRSF004862">
    <property type="entry name" value="FliF"/>
    <property type="match status" value="1"/>
</dbReference>
<evidence type="ECO:0000313" key="16">
    <source>
        <dbReference type="Proteomes" id="UP000481872"/>
    </source>
</evidence>
<evidence type="ECO:0000259" key="13">
    <source>
        <dbReference type="Pfam" id="PF01514"/>
    </source>
</evidence>
<dbReference type="InterPro" id="IPR013556">
    <property type="entry name" value="Flag_M-ring_C"/>
</dbReference>
<evidence type="ECO:0000256" key="8">
    <source>
        <dbReference type="ARBA" id="ARBA00023143"/>
    </source>
</evidence>
<dbReference type="PANTHER" id="PTHR30046">
    <property type="entry name" value="FLAGELLAR M-RING PROTEIN"/>
    <property type="match status" value="1"/>
</dbReference>
<organism evidence="15 16">
    <name type="scientific">Clostridium senegalense</name>
    <dbReference type="NCBI Taxonomy" id="1465809"/>
    <lineage>
        <taxon>Bacteria</taxon>
        <taxon>Bacillati</taxon>
        <taxon>Bacillota</taxon>
        <taxon>Clostridia</taxon>
        <taxon>Eubacteriales</taxon>
        <taxon>Clostridiaceae</taxon>
        <taxon>Clostridium</taxon>
    </lineage>
</organism>
<dbReference type="NCBIfam" id="TIGR00206">
    <property type="entry name" value="fliF"/>
    <property type="match status" value="1"/>
</dbReference>
<feature type="domain" description="Flagellar M-ring C-terminal" evidence="14">
    <location>
        <begin position="259"/>
        <end position="399"/>
    </location>
</feature>
<dbReference type="RefSeq" id="WP_061994904.1">
    <property type="nucleotide sequence ID" value="NZ_JAAGPU010000001.1"/>
</dbReference>
<keyword evidence="5 12" id="KW-0812">Transmembrane</keyword>
<evidence type="ECO:0000256" key="10">
    <source>
        <dbReference type="SAM" id="Coils"/>
    </source>
</evidence>
<evidence type="ECO:0000256" key="6">
    <source>
        <dbReference type="ARBA" id="ARBA00022989"/>
    </source>
</evidence>
<proteinExistence type="inferred from homology"/>
<dbReference type="InterPro" id="IPR043427">
    <property type="entry name" value="YscJ/FliF"/>
</dbReference>
<dbReference type="InterPro" id="IPR000067">
    <property type="entry name" value="FlgMring_FliF"/>
</dbReference>
<evidence type="ECO:0000259" key="14">
    <source>
        <dbReference type="Pfam" id="PF08345"/>
    </source>
</evidence>
<keyword evidence="6 12" id="KW-1133">Transmembrane helix</keyword>
<feature type="coiled-coil region" evidence="10">
    <location>
        <begin position="397"/>
        <end position="424"/>
    </location>
</feature>
<keyword evidence="15" id="KW-0966">Cell projection</keyword>
<dbReference type="GO" id="GO:0071973">
    <property type="term" value="P:bacterial-type flagellum-dependent cell motility"/>
    <property type="evidence" value="ECO:0007669"/>
    <property type="project" value="InterPro"/>
</dbReference>
<dbReference type="GO" id="GO:0005886">
    <property type="term" value="C:plasma membrane"/>
    <property type="evidence" value="ECO:0007669"/>
    <property type="project" value="UniProtKB-SubCell"/>
</dbReference>
<feature type="transmembrane region" description="Helical" evidence="12">
    <location>
        <begin position="426"/>
        <end position="447"/>
    </location>
</feature>
<accession>A0A6M0GZ84</accession>
<evidence type="ECO:0000256" key="5">
    <source>
        <dbReference type="ARBA" id="ARBA00022692"/>
    </source>
</evidence>
<keyword evidence="16" id="KW-1185">Reference proteome</keyword>
<dbReference type="Pfam" id="PF08345">
    <property type="entry name" value="YscJ_FliF_C"/>
    <property type="match status" value="1"/>
</dbReference>
<comment type="function">
    <text evidence="9">The M ring may be actively involved in energy transduction.</text>
</comment>
<reference evidence="15 16" key="1">
    <citation type="submission" date="2020-02" db="EMBL/GenBank/DDBJ databases">
        <title>Genome assembly of a novel Clostridium senegalense strain.</title>
        <authorList>
            <person name="Gupta T.B."/>
            <person name="Jauregui R."/>
            <person name="Maclean P."/>
            <person name="Nawarathana A."/>
            <person name="Brightwell G."/>
        </authorList>
    </citation>
    <scope>NUCLEOTIDE SEQUENCE [LARGE SCALE GENOMIC DNA]</scope>
    <source>
        <strain evidence="15 16">AGRFS4</strain>
    </source>
</reference>
<evidence type="ECO:0000256" key="9">
    <source>
        <dbReference type="PIRNR" id="PIRNR004862"/>
    </source>
</evidence>
<dbReference type="Pfam" id="PF01514">
    <property type="entry name" value="YscJ_FliF"/>
    <property type="match status" value="1"/>
</dbReference>
<comment type="subcellular location">
    <subcellularLocation>
        <location evidence="1 9">Bacterial flagellum basal body</location>
    </subcellularLocation>
    <subcellularLocation>
        <location evidence="2">Cell membrane</location>
        <topology evidence="2">Multi-pass membrane protein</topology>
    </subcellularLocation>
</comment>
<feature type="region of interest" description="Disordered" evidence="11">
    <location>
        <begin position="298"/>
        <end position="331"/>
    </location>
</feature>
<comment type="similarity">
    <text evidence="3 9">Belongs to the FliF family.</text>
</comment>
<keyword evidence="8 9" id="KW-0975">Bacterial flagellum</keyword>
<evidence type="ECO:0000256" key="12">
    <source>
        <dbReference type="SAM" id="Phobius"/>
    </source>
</evidence>
<name>A0A6M0GZ84_9CLOT</name>
<evidence type="ECO:0000256" key="1">
    <source>
        <dbReference type="ARBA" id="ARBA00004117"/>
    </source>
</evidence>
<evidence type="ECO:0000313" key="15">
    <source>
        <dbReference type="EMBL" id="NEU03497.1"/>
    </source>
</evidence>
<keyword evidence="4" id="KW-1003">Cell membrane</keyword>
<feature type="transmembrane region" description="Helical" evidence="12">
    <location>
        <begin position="24"/>
        <end position="45"/>
    </location>
</feature>
<sequence>MSKLSESLKEQKDKIKEMSKAKKIAVAILTSVAIITVITMSVLALKPKYAVLFSKMTAEDSGAVIEKLEEKKYKYKIQGDSILVEKKDVDKLRMELLSQVSFKEGSNGFELFDEKSSVGSTDTETKVMYQRALAGELERTIKSFEEVENAKVNLVIPDKSAFITKPTPASASVTLLMSKGKQLSEDQVKAIVSLISGSVENLPNENVTVVSDDFKLLTEGLYDEKGENKSINSTEKQLQAKKQLEEEYSKKIMNVLEPIYKDKVRVSVNAELNFDAVEQNSVDYGKEGAVVSNHEVVTTENDSGNTSGSPVDNNMNNTQNNEETEKGVTHKENTTNYELSKKEQTVIKAPGEVQKLSASVVVDGKVDAQAKNAIRNLVTESIGLDKKRGDSVTVESLDFDNAEKEAAQKELEDMKKQEAAAKRNKIIAMVVGGVGALIAILAIILAVKKSRGEDEEEYEDEDSNFDIIIGDDVKPKEVFETLNLDAKNENEHVTGEVKKYATNKPEQVADVVKSWLADDERG</sequence>
<keyword evidence="15" id="KW-0969">Cilium</keyword>
<evidence type="ECO:0000256" key="11">
    <source>
        <dbReference type="SAM" id="MobiDB-lite"/>
    </source>
</evidence>
<dbReference type="Proteomes" id="UP000481872">
    <property type="component" value="Unassembled WGS sequence"/>
</dbReference>
<evidence type="ECO:0000256" key="3">
    <source>
        <dbReference type="ARBA" id="ARBA00007971"/>
    </source>
</evidence>
<dbReference type="PANTHER" id="PTHR30046:SF0">
    <property type="entry name" value="FLAGELLAR M-RING PROTEIN"/>
    <property type="match status" value="1"/>
</dbReference>
<gene>
    <name evidence="15" type="primary">fliF</name>
    <name evidence="15" type="ORF">G3M99_01245</name>
</gene>
<evidence type="ECO:0000256" key="2">
    <source>
        <dbReference type="ARBA" id="ARBA00004651"/>
    </source>
</evidence>
<evidence type="ECO:0000256" key="4">
    <source>
        <dbReference type="ARBA" id="ARBA00022475"/>
    </source>
</evidence>
<dbReference type="AlphaFoldDB" id="A0A6M0GZ84"/>
<dbReference type="EMBL" id="JAAGPU010000001">
    <property type="protein sequence ID" value="NEU03497.1"/>
    <property type="molecule type" value="Genomic_DNA"/>
</dbReference>
<keyword evidence="7 12" id="KW-0472">Membrane</keyword>
<dbReference type="InterPro" id="IPR045851">
    <property type="entry name" value="AMP-bd_C_sf"/>
</dbReference>
<protein>
    <recommendedName>
        <fullName evidence="9">Flagellar M-ring protein</fullName>
    </recommendedName>
</protein>
<dbReference type="GO" id="GO:0003774">
    <property type="term" value="F:cytoskeletal motor activity"/>
    <property type="evidence" value="ECO:0007669"/>
    <property type="project" value="InterPro"/>
</dbReference>